<accession>A0A8T5GEA7</accession>
<reference evidence="1" key="1">
    <citation type="journal article" date="2021" name="ISME J.">
        <title>Mercury methylation by metabolically versatile and cosmopolitan marine bacteria.</title>
        <authorList>
            <person name="Lin H."/>
            <person name="Ascher D.B."/>
            <person name="Myung Y."/>
            <person name="Lamborg C.H."/>
            <person name="Hallam S.J."/>
            <person name="Gionfriddo C.M."/>
            <person name="Holt K.E."/>
            <person name="Moreau J.W."/>
        </authorList>
    </citation>
    <scope>NUCLEOTIDE SEQUENCE</scope>
    <source>
        <strain evidence="1">SI075_bin30</strain>
    </source>
</reference>
<proteinExistence type="predicted"/>
<protein>
    <submittedName>
        <fullName evidence="1">Uncharacterized protein</fullName>
    </submittedName>
</protein>
<comment type="caution">
    <text evidence="1">The sequence shown here is derived from an EMBL/GenBank/DDBJ whole genome shotgun (WGS) entry which is preliminary data.</text>
</comment>
<sequence>MEKDLIIMIIMPKRPDLPKTRSPRGHKVPDPEKFQRHLGKVKSLVPKANLMHAKRILTRRGMNAHDYSQVIRTIVDAVRVEKGTHGGARSAKVVAGQILRPLLHHELEAVQKNAAKAIKQIRKI</sequence>
<evidence type="ECO:0000313" key="2">
    <source>
        <dbReference type="Proteomes" id="UP000722459"/>
    </source>
</evidence>
<organism evidence="1 2">
    <name type="scientific">Candidatus Iainarchaeum sp</name>
    <dbReference type="NCBI Taxonomy" id="3101447"/>
    <lineage>
        <taxon>Archaea</taxon>
        <taxon>Candidatus Iainarchaeota</taxon>
        <taxon>Candidatus Iainarchaeia</taxon>
        <taxon>Candidatus Iainarchaeales</taxon>
        <taxon>Candidatus Iainarchaeaceae</taxon>
        <taxon>Candidatus Iainarchaeum</taxon>
    </lineage>
</organism>
<evidence type="ECO:0000313" key="1">
    <source>
        <dbReference type="EMBL" id="MBT4870353.1"/>
    </source>
</evidence>
<dbReference type="AlphaFoldDB" id="A0A8T5GEA7"/>
<gene>
    <name evidence="1" type="ORF">HON47_02175</name>
</gene>
<dbReference type="Proteomes" id="UP000722459">
    <property type="component" value="Unassembled WGS sequence"/>
</dbReference>
<name>A0A8T5GEA7_9ARCH</name>
<dbReference type="EMBL" id="JABJNZ010000029">
    <property type="protein sequence ID" value="MBT4870353.1"/>
    <property type="molecule type" value="Genomic_DNA"/>
</dbReference>